<accession>A0A0B5AR25</accession>
<dbReference type="InterPro" id="IPR029058">
    <property type="entry name" value="AB_hydrolase_fold"/>
</dbReference>
<protein>
    <submittedName>
        <fullName evidence="1">Esterase</fullName>
    </submittedName>
</protein>
<organism evidence="1 2">
    <name type="scientific">Jeotgalibacillus malaysiensis</name>
    <dbReference type="NCBI Taxonomy" id="1508404"/>
    <lineage>
        <taxon>Bacteria</taxon>
        <taxon>Bacillati</taxon>
        <taxon>Bacillota</taxon>
        <taxon>Bacilli</taxon>
        <taxon>Bacillales</taxon>
        <taxon>Caryophanaceae</taxon>
        <taxon>Jeotgalibacillus</taxon>
    </lineage>
</organism>
<sequence>MKAVEWQNVFNEHDKHSITGDVRIVKDMEVPQLSTVKNIWIYLPPGYENSDRRYPVLYMHDAQNVFDQATSTSEEWGVDESLEKLCAEDDSYQAIVVAIDHGDDERSNEYNVYHNPKHQFGGKGEQYIAFLKDTLKPWIDSEFRTLTGPEHTMIGGSSFGAYISLYAGINYPHIFGKVMAFSLMVWQDHHSLRKLIRIGEHSPLQKVFINIGDSEDKSRRGSKLLLKDAEKIAEAFAESGFPDDRLRFDIVKDGRHHESTWRKEFPDAFKWLITP</sequence>
<dbReference type="PANTHER" id="PTHR48098:SF6">
    <property type="entry name" value="FERRI-BACILLIBACTIN ESTERASE BESA"/>
    <property type="match status" value="1"/>
</dbReference>
<name>A0A0B5AR25_9BACL</name>
<dbReference type="AlphaFoldDB" id="A0A0B5AR25"/>
<dbReference type="InterPro" id="IPR050583">
    <property type="entry name" value="Mycobacterial_A85_antigen"/>
</dbReference>
<keyword evidence="2" id="KW-1185">Reference proteome</keyword>
<dbReference type="Gene3D" id="3.40.50.1820">
    <property type="entry name" value="alpha/beta hydrolase"/>
    <property type="match status" value="1"/>
</dbReference>
<dbReference type="OrthoDB" id="9784036at2"/>
<proteinExistence type="predicted"/>
<dbReference type="SUPFAM" id="SSF53474">
    <property type="entry name" value="alpha/beta-Hydrolases"/>
    <property type="match status" value="1"/>
</dbReference>
<dbReference type="BioCyc" id="JESP1508404:G14D9-12505-MONOMER"/>
<dbReference type="PANTHER" id="PTHR48098">
    <property type="entry name" value="ENTEROCHELIN ESTERASE-RELATED"/>
    <property type="match status" value="1"/>
</dbReference>
<dbReference type="STRING" id="1508404.JMA_32240"/>
<gene>
    <name evidence="1" type="ORF">JMA_32240</name>
</gene>
<reference evidence="1 2" key="1">
    <citation type="submission" date="2014-08" db="EMBL/GenBank/DDBJ databases">
        <title>Complete genome of a marine bacteria Jeotgalibacillus malaysiensis.</title>
        <authorList>
            <person name="Yaakop A.S."/>
            <person name="Chan K.-G."/>
            <person name="Goh K.M."/>
        </authorList>
    </citation>
    <scope>NUCLEOTIDE SEQUENCE [LARGE SCALE GENOMIC DNA]</scope>
    <source>
        <strain evidence="1 2">D5</strain>
    </source>
</reference>
<dbReference type="Proteomes" id="UP000031449">
    <property type="component" value="Chromosome"/>
</dbReference>
<dbReference type="InterPro" id="IPR000801">
    <property type="entry name" value="Esterase-like"/>
</dbReference>
<evidence type="ECO:0000313" key="2">
    <source>
        <dbReference type="Proteomes" id="UP000031449"/>
    </source>
</evidence>
<evidence type="ECO:0000313" key="1">
    <source>
        <dbReference type="EMBL" id="AJD92541.1"/>
    </source>
</evidence>
<dbReference type="KEGG" id="jeo:JMA_32240"/>
<dbReference type="Pfam" id="PF00756">
    <property type="entry name" value="Esterase"/>
    <property type="match status" value="1"/>
</dbReference>
<dbReference type="HOGENOM" id="CLU_039834_1_2_9"/>
<dbReference type="EMBL" id="CP009416">
    <property type="protein sequence ID" value="AJD92541.1"/>
    <property type="molecule type" value="Genomic_DNA"/>
</dbReference>